<dbReference type="OrthoDB" id="687110at2759"/>
<protein>
    <recommendedName>
        <fullName evidence="5">Agenet domain-containing protein</fullName>
    </recommendedName>
</protein>
<dbReference type="InterPro" id="IPR014002">
    <property type="entry name" value="Agenet_dom_plant"/>
</dbReference>
<feature type="domain" description="Agenet" evidence="5">
    <location>
        <begin position="96"/>
        <end position="156"/>
    </location>
</feature>
<reference evidence="6 7" key="1">
    <citation type="submission" date="2018-04" db="EMBL/GenBank/DDBJ databases">
        <title>WGS assembly of Panicum hallii var. hallii HAL2.</title>
        <authorList>
            <person name="Lovell J."/>
            <person name="Jenkins J."/>
            <person name="Lowry D."/>
            <person name="Mamidi S."/>
            <person name="Sreedasyam A."/>
            <person name="Weng X."/>
            <person name="Barry K."/>
            <person name="Bonette J."/>
            <person name="Campitelli B."/>
            <person name="Daum C."/>
            <person name="Gordon S."/>
            <person name="Gould B."/>
            <person name="Lipzen A."/>
            <person name="MacQueen A."/>
            <person name="Palacio-Mejia J."/>
            <person name="Plott C."/>
            <person name="Shakirov E."/>
            <person name="Shu S."/>
            <person name="Yoshinaga Y."/>
            <person name="Zane M."/>
            <person name="Rokhsar D."/>
            <person name="Grimwood J."/>
            <person name="Schmutz J."/>
            <person name="Juenger T."/>
        </authorList>
    </citation>
    <scope>NUCLEOTIDE SEQUENCE [LARGE SCALE GENOMIC DNA]</scope>
    <source>
        <strain evidence="7">cv. HAL2</strain>
    </source>
</reference>
<dbReference type="Gramene" id="PUZ56282">
    <property type="protein sequence ID" value="PUZ56282"/>
    <property type="gene ID" value="GQ55_5G283500"/>
</dbReference>
<accession>A0A2T7DL29</accession>
<feature type="domain" description="Agenet" evidence="5">
    <location>
        <begin position="23"/>
        <end position="92"/>
    </location>
</feature>
<dbReference type="Proteomes" id="UP000244336">
    <property type="component" value="Chromosome 5"/>
</dbReference>
<feature type="compositionally biased region" description="Polar residues" evidence="4">
    <location>
        <begin position="785"/>
        <end position="809"/>
    </location>
</feature>
<gene>
    <name evidence="6" type="ORF">GQ55_5G283500</name>
</gene>
<dbReference type="Pfam" id="PF05266">
    <property type="entry name" value="DUF724"/>
    <property type="match status" value="1"/>
</dbReference>
<keyword evidence="3" id="KW-0175">Coiled coil</keyword>
<evidence type="ECO:0000313" key="7">
    <source>
        <dbReference type="Proteomes" id="UP000244336"/>
    </source>
</evidence>
<keyword evidence="2" id="KW-0341">Growth regulation</keyword>
<name>A0A2T7DL29_9POAL</name>
<dbReference type="InterPro" id="IPR007930">
    <property type="entry name" value="DUF724"/>
</dbReference>
<evidence type="ECO:0000256" key="4">
    <source>
        <dbReference type="SAM" id="MobiDB-lite"/>
    </source>
</evidence>
<dbReference type="Pfam" id="PF05641">
    <property type="entry name" value="Agenet"/>
    <property type="match status" value="2"/>
</dbReference>
<dbReference type="SMART" id="SM00743">
    <property type="entry name" value="Agenet"/>
    <property type="match status" value="3"/>
</dbReference>
<dbReference type="STRING" id="1504633.A0A2T7DL29"/>
<feature type="region of interest" description="Disordered" evidence="4">
    <location>
        <begin position="1"/>
        <end position="23"/>
    </location>
</feature>
<dbReference type="PANTHER" id="PTHR31917">
    <property type="entry name" value="AGENET DOMAIN-CONTAINING PROTEIN-RELATED"/>
    <property type="match status" value="1"/>
</dbReference>
<proteinExistence type="predicted"/>
<dbReference type="EMBL" id="CM009753">
    <property type="protein sequence ID" value="PUZ56282.1"/>
    <property type="molecule type" value="Genomic_DNA"/>
</dbReference>
<sequence>MARSPAEEEEEREEAGAGCRGRPRHAVGEEVEVLLNEEGFRGARFKATVAARLPGSGGYEVVFSTLDAHRRGPLLREVVAAADVRPRPPPPPPPGREVKLFDLVEAYDKGGWWPGVVSAVLPKWRREARYAVSLPLFREVLKRRASLVRPRREFVCGSWVDAQDVLRGIPLYAEGSSVEVMCDEEKKGRAWMPATIIKMVGGINYAVSYGNREDSIEVLHSCFIRPQPVFDKTKFEYELVASEEVEVYQDGIWSVGVIEDICSCEPRRYKVRVKHHGNKDEDDYFLVLSTSLRPYSKWDGQEWRLCSSKKHARKRNDSVADYSEFSESGGDSDLYSSDYSPEFSTCAEFSDQCSSDYSPEFFTSDRDIDQYSYVPNKRVRKENVVKGELPLTHPLNLRQHTSKSSSKDTMHMETLPEKDASGVKQLGSESIGLGFRVAKGKDKKVATSVLKKLMYTQCGEKGSRFLPKAHTSKRKELHSVAPFDDIVKTGSKSNCIDVILISDDSGYGNSVEISDTSSSNPNRKKRRINLPYKELHSNHPESSQDPSHKDGRQLIPLSGCLLQGLLRINETKEPEFSDNLHLETAMMSIGDATSGDKLHETCQRVAECLQVKNWMAGASKGADISLINSTISNQKTVNQSCGGAFPIGKLEPCSSVQQEVNADLLCIEAPNDNKMEIKTEQSVKPSKEVNLLCIEAPNDNKLEINNKRTGIYPKEDAALPIGVLESSLTGQQDVKADNLCIQAPKDNKMEIKNERTVMSLEAAEGFHLETCMNSAEMIADESHPQRNASSQNSFGQHQESISEKSTGPSSFVHPCMMMDLSKFMPLPAPSSSNLGTVFSTSSLLLMPVHKLEIFERLPQIPHFREVQNCPPEFREGKALGLMVSFANMAESIKNMRIQDEARLYQEKMNSLLVLEEDGFQVGPLKVRLHNLLCLRNRQINLKNRKASLEKEILEIEAVNCGLEQQVKFLDMCIMGMEEQKYQEMKGYVAMWKAANCSSISKLQADLRQVEDSLASVEDDFCSIAAAPWQSDVGCSIL</sequence>
<evidence type="ECO:0000313" key="6">
    <source>
        <dbReference type="EMBL" id="PUZ56282.1"/>
    </source>
</evidence>
<feature type="region of interest" description="Disordered" evidence="4">
    <location>
        <begin position="531"/>
        <end position="550"/>
    </location>
</feature>
<organism evidence="6 7">
    <name type="scientific">Panicum hallii var. hallii</name>
    <dbReference type="NCBI Taxonomy" id="1504633"/>
    <lineage>
        <taxon>Eukaryota</taxon>
        <taxon>Viridiplantae</taxon>
        <taxon>Streptophyta</taxon>
        <taxon>Embryophyta</taxon>
        <taxon>Tracheophyta</taxon>
        <taxon>Spermatophyta</taxon>
        <taxon>Magnoliopsida</taxon>
        <taxon>Liliopsida</taxon>
        <taxon>Poales</taxon>
        <taxon>Poaceae</taxon>
        <taxon>PACMAD clade</taxon>
        <taxon>Panicoideae</taxon>
        <taxon>Panicodae</taxon>
        <taxon>Paniceae</taxon>
        <taxon>Panicinae</taxon>
        <taxon>Panicum</taxon>
        <taxon>Panicum sect. Panicum</taxon>
    </lineage>
</organism>
<feature type="region of interest" description="Disordered" evidence="4">
    <location>
        <begin position="781"/>
        <end position="809"/>
    </location>
</feature>
<keyword evidence="7" id="KW-1185">Reference proteome</keyword>
<evidence type="ECO:0000256" key="3">
    <source>
        <dbReference type="SAM" id="Coils"/>
    </source>
</evidence>
<evidence type="ECO:0000259" key="5">
    <source>
        <dbReference type="SMART" id="SM00743"/>
    </source>
</evidence>
<evidence type="ECO:0000256" key="1">
    <source>
        <dbReference type="ARBA" id="ARBA00022448"/>
    </source>
</evidence>
<dbReference type="InterPro" id="IPR008395">
    <property type="entry name" value="Agenet-like_dom"/>
</dbReference>
<keyword evidence="1" id="KW-0813">Transport</keyword>
<dbReference type="AlphaFoldDB" id="A0A2T7DL29"/>
<dbReference type="PANTHER" id="PTHR31917:SF150">
    <property type="entry name" value="OS01G0556800 PROTEIN"/>
    <property type="match status" value="1"/>
</dbReference>
<evidence type="ECO:0000256" key="2">
    <source>
        <dbReference type="ARBA" id="ARBA00022604"/>
    </source>
</evidence>
<dbReference type="CDD" id="cd20406">
    <property type="entry name" value="Tudor_Agenet_AtDUF_rpt2_4"/>
    <property type="match status" value="1"/>
</dbReference>
<feature type="domain" description="Agenet" evidence="5">
    <location>
        <begin position="170"/>
        <end position="232"/>
    </location>
</feature>
<feature type="coiled-coil region" evidence="3">
    <location>
        <begin position="931"/>
        <end position="958"/>
    </location>
</feature>